<evidence type="ECO:0000313" key="2">
    <source>
        <dbReference type="Proteomes" id="UP001164929"/>
    </source>
</evidence>
<name>A0AAD6LXH6_9ROSI</name>
<accession>A0AAD6LXH6</accession>
<gene>
    <name evidence="1" type="ORF">NC653_031077</name>
</gene>
<dbReference type="EMBL" id="JAQIZT010000013">
    <property type="protein sequence ID" value="KAJ6975120.1"/>
    <property type="molecule type" value="Genomic_DNA"/>
</dbReference>
<evidence type="ECO:0000313" key="1">
    <source>
        <dbReference type="EMBL" id="KAJ6975120.1"/>
    </source>
</evidence>
<dbReference type="AlphaFoldDB" id="A0AAD6LXH6"/>
<proteinExistence type="predicted"/>
<sequence>MDKFNVEMEIMSSDDTEVITCTRTGSLMPHTRYFIEPQFSYTVPLELFAIVIRSMLSVCYLLNDFSSWMYLKNLCSMTSPSLFLLSFVHSQQLWLTVVPLISSVLLKVGVAWRVSDA</sequence>
<keyword evidence="2" id="KW-1185">Reference proteome</keyword>
<protein>
    <submittedName>
        <fullName evidence="1">Uncharacterized protein</fullName>
    </submittedName>
</protein>
<comment type="caution">
    <text evidence="1">The sequence shown here is derived from an EMBL/GenBank/DDBJ whole genome shotgun (WGS) entry which is preliminary data.</text>
</comment>
<reference evidence="1" key="1">
    <citation type="journal article" date="2023" name="Mol. Ecol. Resour.">
        <title>Chromosome-level genome assembly of a triploid poplar Populus alba 'Berolinensis'.</title>
        <authorList>
            <person name="Chen S."/>
            <person name="Yu Y."/>
            <person name="Wang X."/>
            <person name="Wang S."/>
            <person name="Zhang T."/>
            <person name="Zhou Y."/>
            <person name="He R."/>
            <person name="Meng N."/>
            <person name="Wang Y."/>
            <person name="Liu W."/>
            <person name="Liu Z."/>
            <person name="Liu J."/>
            <person name="Guo Q."/>
            <person name="Huang H."/>
            <person name="Sederoff R.R."/>
            <person name="Wang G."/>
            <person name="Qu G."/>
            <person name="Chen S."/>
        </authorList>
    </citation>
    <scope>NUCLEOTIDE SEQUENCE</scope>
    <source>
        <strain evidence="1">SC-2020</strain>
    </source>
</reference>
<dbReference type="Proteomes" id="UP001164929">
    <property type="component" value="Chromosome 13"/>
</dbReference>
<organism evidence="1 2">
    <name type="scientific">Populus alba x Populus x berolinensis</name>
    <dbReference type="NCBI Taxonomy" id="444605"/>
    <lineage>
        <taxon>Eukaryota</taxon>
        <taxon>Viridiplantae</taxon>
        <taxon>Streptophyta</taxon>
        <taxon>Embryophyta</taxon>
        <taxon>Tracheophyta</taxon>
        <taxon>Spermatophyta</taxon>
        <taxon>Magnoliopsida</taxon>
        <taxon>eudicotyledons</taxon>
        <taxon>Gunneridae</taxon>
        <taxon>Pentapetalae</taxon>
        <taxon>rosids</taxon>
        <taxon>fabids</taxon>
        <taxon>Malpighiales</taxon>
        <taxon>Salicaceae</taxon>
        <taxon>Saliceae</taxon>
        <taxon>Populus</taxon>
    </lineage>
</organism>